<evidence type="ECO:0000256" key="1">
    <source>
        <dbReference type="SAM" id="SignalP"/>
    </source>
</evidence>
<reference evidence="2 3" key="1">
    <citation type="submission" date="2018-01" db="EMBL/GenBank/DDBJ databases">
        <title>Complete genome sequence of Streptomyces lunaelactis MM109T, a Ferroverdin A producer isolated from cave moonmilk deposits.</title>
        <authorList>
            <person name="Naome A."/>
            <person name="Martinet L."/>
            <person name="Maciejewska M."/>
            <person name="Anderssen S."/>
            <person name="Adam D."/>
            <person name="Tenconi E."/>
            <person name="Deflandre B."/>
            <person name="Arguelles-Arias A."/>
            <person name="Calusinska M."/>
            <person name="Copieters W."/>
            <person name="Karim L."/>
            <person name="Hanikenne M."/>
            <person name="Baurain D."/>
            <person name="van Wezel G."/>
            <person name="Smargiasso N."/>
            <person name="de Pauw E."/>
            <person name="Delfosse P."/>
            <person name="Rigali S."/>
        </authorList>
    </citation>
    <scope>NUCLEOTIDE SEQUENCE [LARGE SCALE GENOMIC DNA]</scope>
    <source>
        <strain evidence="2 3">MM109</strain>
    </source>
</reference>
<protein>
    <recommendedName>
        <fullName evidence="4">Secreted protein</fullName>
    </recommendedName>
</protein>
<feature type="chain" id="PRO_5039647764" description="Secreted protein" evidence="1">
    <location>
        <begin position="27"/>
        <end position="118"/>
    </location>
</feature>
<name>A0A2R4SZF4_9ACTN</name>
<evidence type="ECO:0008006" key="4">
    <source>
        <dbReference type="Google" id="ProtNLM"/>
    </source>
</evidence>
<evidence type="ECO:0000313" key="2">
    <source>
        <dbReference type="EMBL" id="AVZ72260.1"/>
    </source>
</evidence>
<keyword evidence="3" id="KW-1185">Reference proteome</keyword>
<sequence>MRTTWCSASVLVSLTVLLWATPTAVSQPRIEEPKSRSQSQPVTFEADCRIVVEGSRATAYCHNPYPETDRVQLHVECERWWDVDADSAPVSIGPAGYAELTERCWKEIREVWVSHRPQ</sequence>
<gene>
    <name evidence="2" type="ORF">SLUN_08720</name>
</gene>
<dbReference type="KEGG" id="slk:SLUN_08720"/>
<dbReference type="EMBL" id="CP026304">
    <property type="protein sequence ID" value="AVZ72260.1"/>
    <property type="molecule type" value="Genomic_DNA"/>
</dbReference>
<dbReference type="GeneID" id="55655341"/>
<dbReference type="Proteomes" id="UP000244201">
    <property type="component" value="Chromosome"/>
</dbReference>
<dbReference type="AlphaFoldDB" id="A0A2R4SZF4"/>
<organism evidence="2 3">
    <name type="scientific">Streptomyces lunaelactis</name>
    <dbReference type="NCBI Taxonomy" id="1535768"/>
    <lineage>
        <taxon>Bacteria</taxon>
        <taxon>Bacillati</taxon>
        <taxon>Actinomycetota</taxon>
        <taxon>Actinomycetes</taxon>
        <taxon>Kitasatosporales</taxon>
        <taxon>Streptomycetaceae</taxon>
        <taxon>Streptomyces</taxon>
    </lineage>
</organism>
<keyword evidence="1" id="KW-0732">Signal</keyword>
<feature type="signal peptide" evidence="1">
    <location>
        <begin position="1"/>
        <end position="26"/>
    </location>
</feature>
<dbReference type="OrthoDB" id="4326086at2"/>
<evidence type="ECO:0000313" key="3">
    <source>
        <dbReference type="Proteomes" id="UP000244201"/>
    </source>
</evidence>
<accession>A0A2R4SZF4</accession>
<dbReference type="RefSeq" id="WP_108147942.1">
    <property type="nucleotide sequence ID" value="NZ_CP026304.1"/>
</dbReference>
<proteinExistence type="predicted"/>